<keyword evidence="2" id="KW-1185">Reference proteome</keyword>
<dbReference type="AlphaFoldDB" id="A0A843UGR7"/>
<dbReference type="OrthoDB" id="435980at2759"/>
<evidence type="ECO:0000313" key="1">
    <source>
        <dbReference type="EMBL" id="MQL81417.1"/>
    </source>
</evidence>
<feature type="non-terminal residue" evidence="1">
    <location>
        <position position="199"/>
    </location>
</feature>
<proteinExistence type="predicted"/>
<dbReference type="EMBL" id="NMUH01000566">
    <property type="protein sequence ID" value="MQL81417.1"/>
    <property type="molecule type" value="Genomic_DNA"/>
</dbReference>
<reference evidence="1" key="1">
    <citation type="submission" date="2017-07" db="EMBL/GenBank/DDBJ databases">
        <title>Taro Niue Genome Assembly and Annotation.</title>
        <authorList>
            <person name="Atibalentja N."/>
            <person name="Keating K."/>
            <person name="Fields C.J."/>
        </authorList>
    </citation>
    <scope>NUCLEOTIDE SEQUENCE</scope>
    <source>
        <strain evidence="1">Niue_2</strain>
        <tissue evidence="1">Leaf</tissue>
    </source>
</reference>
<comment type="caution">
    <text evidence="1">The sequence shown here is derived from an EMBL/GenBank/DDBJ whole genome shotgun (WGS) entry which is preliminary data.</text>
</comment>
<organism evidence="1 2">
    <name type="scientific">Colocasia esculenta</name>
    <name type="common">Wild taro</name>
    <name type="synonym">Arum esculentum</name>
    <dbReference type="NCBI Taxonomy" id="4460"/>
    <lineage>
        <taxon>Eukaryota</taxon>
        <taxon>Viridiplantae</taxon>
        <taxon>Streptophyta</taxon>
        <taxon>Embryophyta</taxon>
        <taxon>Tracheophyta</taxon>
        <taxon>Spermatophyta</taxon>
        <taxon>Magnoliopsida</taxon>
        <taxon>Liliopsida</taxon>
        <taxon>Araceae</taxon>
        <taxon>Aroideae</taxon>
        <taxon>Colocasieae</taxon>
        <taxon>Colocasia</taxon>
    </lineage>
</organism>
<dbReference type="Proteomes" id="UP000652761">
    <property type="component" value="Unassembled WGS sequence"/>
</dbReference>
<sequence>MILKAGIKSGYQSLSELVDAGVSFHVLDPLKQTILQVENVKVLHHPDGPSIGETDQGKCQGQHLTVQAHRRLPGRLLVIGRSRRNGAAAAMGISHLSHLLLQFPHHLQHLLASSAGRCIPHIEHMHSILHLNPTATRVLPDSSAHHLHPDADGILPSSSRSVRVRHHHICAGHILTIFPQPRPCHFYNVQPPVLPSGRQ</sequence>
<gene>
    <name evidence="1" type="ORF">Taro_013878</name>
</gene>
<name>A0A843UGR7_COLES</name>
<accession>A0A843UGR7</accession>
<evidence type="ECO:0000313" key="2">
    <source>
        <dbReference type="Proteomes" id="UP000652761"/>
    </source>
</evidence>
<protein>
    <submittedName>
        <fullName evidence="1">Uncharacterized protein</fullName>
    </submittedName>
</protein>